<keyword evidence="1" id="KW-0472">Membrane</keyword>
<sequence>MLKDDAESLLFHATKKVGACQVLFQSHQNLVPTFKGRHLDFFFKQTPKEGAKLMKDHTSFSKFSKTSAHAWKHGAMAHFFHSMHNPNTQRKTQNDLLIQVINFYILALCIVAFQNMSIQSKLQRRGKAAKPASLVFGDLTSSLVCSPRWLPLLLLPTMTVTAAPSPTGVDFLFLIHHSLLCIMCEKSVRDCVRLEATAKWFNFKKHKEPKGETLILALAPFSLPTATSSSSSLRVQATIVTTTHIFFNLSDFFVFNNLYHLPLLLNRFPPYFHQLQQLISHFHRR</sequence>
<gene>
    <name evidence="2" type="ORF">PIB30_038929</name>
</gene>
<feature type="transmembrane region" description="Helical" evidence="1">
    <location>
        <begin position="96"/>
        <end position="118"/>
    </location>
</feature>
<keyword evidence="3" id="KW-1185">Reference proteome</keyword>
<reference evidence="2 3" key="1">
    <citation type="journal article" date="2023" name="Plants (Basel)">
        <title>Bridging the Gap: Combining Genomics and Transcriptomics Approaches to Understand Stylosanthes scabra, an Orphan Legume from the Brazilian Caatinga.</title>
        <authorList>
            <person name="Ferreira-Neto J.R.C."/>
            <person name="da Silva M.D."/>
            <person name="Binneck E."/>
            <person name="de Melo N.F."/>
            <person name="da Silva R.H."/>
            <person name="de Melo A.L.T.M."/>
            <person name="Pandolfi V."/>
            <person name="Bustamante F.O."/>
            <person name="Brasileiro-Vidal A.C."/>
            <person name="Benko-Iseppon A.M."/>
        </authorList>
    </citation>
    <scope>NUCLEOTIDE SEQUENCE [LARGE SCALE GENOMIC DNA]</scope>
    <source>
        <tissue evidence="2">Leaves</tissue>
    </source>
</reference>
<name>A0ABU6SFR7_9FABA</name>
<protein>
    <submittedName>
        <fullName evidence="2">Uncharacterized protein</fullName>
    </submittedName>
</protein>
<keyword evidence="1" id="KW-0812">Transmembrane</keyword>
<dbReference type="EMBL" id="JASCZI010060618">
    <property type="protein sequence ID" value="MED6134648.1"/>
    <property type="molecule type" value="Genomic_DNA"/>
</dbReference>
<evidence type="ECO:0000313" key="3">
    <source>
        <dbReference type="Proteomes" id="UP001341840"/>
    </source>
</evidence>
<proteinExistence type="predicted"/>
<accession>A0ABU6SFR7</accession>
<dbReference type="Proteomes" id="UP001341840">
    <property type="component" value="Unassembled WGS sequence"/>
</dbReference>
<comment type="caution">
    <text evidence="2">The sequence shown here is derived from an EMBL/GenBank/DDBJ whole genome shotgun (WGS) entry which is preliminary data.</text>
</comment>
<keyword evidence="1" id="KW-1133">Transmembrane helix</keyword>
<organism evidence="2 3">
    <name type="scientific">Stylosanthes scabra</name>
    <dbReference type="NCBI Taxonomy" id="79078"/>
    <lineage>
        <taxon>Eukaryota</taxon>
        <taxon>Viridiplantae</taxon>
        <taxon>Streptophyta</taxon>
        <taxon>Embryophyta</taxon>
        <taxon>Tracheophyta</taxon>
        <taxon>Spermatophyta</taxon>
        <taxon>Magnoliopsida</taxon>
        <taxon>eudicotyledons</taxon>
        <taxon>Gunneridae</taxon>
        <taxon>Pentapetalae</taxon>
        <taxon>rosids</taxon>
        <taxon>fabids</taxon>
        <taxon>Fabales</taxon>
        <taxon>Fabaceae</taxon>
        <taxon>Papilionoideae</taxon>
        <taxon>50 kb inversion clade</taxon>
        <taxon>dalbergioids sensu lato</taxon>
        <taxon>Dalbergieae</taxon>
        <taxon>Pterocarpus clade</taxon>
        <taxon>Stylosanthes</taxon>
    </lineage>
</organism>
<evidence type="ECO:0000256" key="1">
    <source>
        <dbReference type="SAM" id="Phobius"/>
    </source>
</evidence>
<evidence type="ECO:0000313" key="2">
    <source>
        <dbReference type="EMBL" id="MED6134648.1"/>
    </source>
</evidence>